<gene>
    <name evidence="8" type="ORF">QO011_006536</name>
</gene>
<evidence type="ECO:0000256" key="1">
    <source>
        <dbReference type="ARBA" id="ARBA00004613"/>
    </source>
</evidence>
<dbReference type="RefSeq" id="WP_307281847.1">
    <property type="nucleotide sequence ID" value="NZ_JAUSVX010000016.1"/>
</dbReference>
<feature type="domain" description="Insecticide toxin TcdB middle/N-terminal" evidence="7">
    <location>
        <begin position="923"/>
        <end position="1042"/>
    </location>
</feature>
<name>A0ABU0JGS3_9HYPH</name>
<dbReference type="InterPro" id="IPR022385">
    <property type="entry name" value="Rhs_assc_core"/>
</dbReference>
<dbReference type="InterPro" id="IPR028994">
    <property type="entry name" value="Integrin_alpha_N"/>
</dbReference>
<dbReference type="InterPro" id="IPR003284">
    <property type="entry name" value="Sal_SpvB"/>
</dbReference>
<feature type="compositionally biased region" description="Low complexity" evidence="5">
    <location>
        <begin position="56"/>
        <end position="71"/>
    </location>
</feature>
<keyword evidence="2" id="KW-0964">Secreted</keyword>
<dbReference type="Pfam" id="PF13517">
    <property type="entry name" value="FG-GAP_3"/>
    <property type="match status" value="1"/>
</dbReference>
<dbReference type="InterPro" id="IPR006530">
    <property type="entry name" value="YD"/>
</dbReference>
<keyword evidence="4" id="KW-0843">Virulence</keyword>
<dbReference type="InterPro" id="IPR013517">
    <property type="entry name" value="FG-GAP"/>
</dbReference>
<dbReference type="Pfam" id="PF12256">
    <property type="entry name" value="TcdB_toxin_midN"/>
    <property type="match status" value="1"/>
</dbReference>
<comment type="subcellular location">
    <subcellularLocation>
        <location evidence="1">Secreted</location>
    </subcellularLocation>
</comment>
<protein>
    <submittedName>
        <fullName evidence="8">RHS repeat-associated protein</fullName>
    </submittedName>
</protein>
<dbReference type="InterPro" id="IPR050708">
    <property type="entry name" value="T6SS_VgrG/RHS"/>
</dbReference>
<evidence type="ECO:0000256" key="2">
    <source>
        <dbReference type="ARBA" id="ARBA00022525"/>
    </source>
</evidence>
<keyword evidence="9" id="KW-1185">Reference proteome</keyword>
<reference evidence="8 9" key="1">
    <citation type="submission" date="2023-07" db="EMBL/GenBank/DDBJ databases">
        <title>Genomic Encyclopedia of Type Strains, Phase IV (KMG-IV): sequencing the most valuable type-strain genomes for metagenomic binning, comparative biology and taxonomic classification.</title>
        <authorList>
            <person name="Goeker M."/>
        </authorList>
    </citation>
    <scope>NUCLEOTIDE SEQUENCE [LARGE SCALE GENOMIC DNA]</scope>
    <source>
        <strain evidence="8 9">DSM 19619</strain>
    </source>
</reference>
<evidence type="ECO:0000256" key="3">
    <source>
        <dbReference type="ARBA" id="ARBA00022729"/>
    </source>
</evidence>
<feature type="compositionally biased region" description="Basic and acidic residues" evidence="5">
    <location>
        <begin position="2070"/>
        <end position="2080"/>
    </location>
</feature>
<keyword evidence="3 6" id="KW-0732">Signal</keyword>
<comment type="caution">
    <text evidence="8">The sequence shown here is derived from an EMBL/GenBank/DDBJ whole genome shotgun (WGS) entry which is preliminary data.</text>
</comment>
<dbReference type="NCBIfam" id="TIGR01643">
    <property type="entry name" value="YD_repeat_2x"/>
    <property type="match status" value="1"/>
</dbReference>
<dbReference type="Pfam" id="PF05593">
    <property type="entry name" value="RHS_repeat"/>
    <property type="match status" value="1"/>
</dbReference>
<proteinExistence type="predicted"/>
<organism evidence="8 9">
    <name type="scientific">Labrys wisconsinensis</name>
    <dbReference type="NCBI Taxonomy" id="425677"/>
    <lineage>
        <taxon>Bacteria</taxon>
        <taxon>Pseudomonadati</taxon>
        <taxon>Pseudomonadota</taxon>
        <taxon>Alphaproteobacteria</taxon>
        <taxon>Hyphomicrobiales</taxon>
        <taxon>Xanthobacteraceae</taxon>
        <taxon>Labrys</taxon>
    </lineage>
</organism>
<dbReference type="SUPFAM" id="SSF69318">
    <property type="entry name" value="Integrin alpha N-terminal domain"/>
    <property type="match status" value="1"/>
</dbReference>
<feature type="region of interest" description="Disordered" evidence="5">
    <location>
        <begin position="2027"/>
        <end position="2111"/>
    </location>
</feature>
<dbReference type="Gene3D" id="2.180.10.10">
    <property type="entry name" value="RHS repeat-associated core"/>
    <property type="match status" value="2"/>
</dbReference>
<dbReference type="EMBL" id="JAUSVX010000016">
    <property type="protein sequence ID" value="MDQ0473500.1"/>
    <property type="molecule type" value="Genomic_DNA"/>
</dbReference>
<feature type="signal peptide" evidence="6">
    <location>
        <begin position="1"/>
        <end position="27"/>
    </location>
</feature>
<dbReference type="Pfam" id="PF03534">
    <property type="entry name" value="SpvB"/>
    <property type="match status" value="1"/>
</dbReference>
<evidence type="ECO:0000256" key="5">
    <source>
        <dbReference type="SAM" id="MobiDB-lite"/>
    </source>
</evidence>
<dbReference type="PANTHER" id="PTHR32305">
    <property type="match status" value="1"/>
</dbReference>
<accession>A0ABU0JGS3</accession>
<feature type="region of interest" description="Disordered" evidence="5">
    <location>
        <begin position="56"/>
        <end position="118"/>
    </location>
</feature>
<feature type="compositionally biased region" description="Polar residues" evidence="5">
    <location>
        <begin position="101"/>
        <end position="110"/>
    </location>
</feature>
<evidence type="ECO:0000256" key="4">
    <source>
        <dbReference type="ARBA" id="ARBA00023026"/>
    </source>
</evidence>
<dbReference type="NCBIfam" id="TIGR03696">
    <property type="entry name" value="Rhs_assc_core"/>
    <property type="match status" value="1"/>
</dbReference>
<dbReference type="InterPro" id="IPR022045">
    <property type="entry name" value="TcdB_toxin_mid/N"/>
</dbReference>
<evidence type="ECO:0000256" key="6">
    <source>
        <dbReference type="SAM" id="SignalP"/>
    </source>
</evidence>
<evidence type="ECO:0000259" key="7">
    <source>
        <dbReference type="Pfam" id="PF12256"/>
    </source>
</evidence>
<feature type="chain" id="PRO_5047296768" evidence="6">
    <location>
        <begin position="28"/>
        <end position="2277"/>
    </location>
</feature>
<dbReference type="Gene3D" id="2.130.10.130">
    <property type="entry name" value="Integrin alpha, N-terminal"/>
    <property type="match status" value="1"/>
</dbReference>
<dbReference type="Proteomes" id="UP001242480">
    <property type="component" value="Unassembled WGS sequence"/>
</dbReference>
<evidence type="ECO:0000313" key="8">
    <source>
        <dbReference type="EMBL" id="MDQ0473500.1"/>
    </source>
</evidence>
<dbReference type="PANTHER" id="PTHR32305:SF15">
    <property type="entry name" value="PROTEIN RHSA-RELATED"/>
    <property type="match status" value="1"/>
</dbReference>
<dbReference type="InterPro" id="IPR031325">
    <property type="entry name" value="RHS_repeat"/>
</dbReference>
<evidence type="ECO:0000313" key="9">
    <source>
        <dbReference type="Proteomes" id="UP001242480"/>
    </source>
</evidence>
<sequence length="2277" mass="240865">MTGTNGKGRRRAGVACLLAAMSTMVLAAPAWSAAGDGARQDARPIAMAAALTPVAAPAVPVAGGPRVPVADPTREPPASSPTPSHASETIPKDEPARTAEPSPSAQTSPPLATADGKDAPAVDGAVKAEAAAAPAATLAAATDQDDPLAAFGAKTGVVGKIQPPPSNGSFTQRVSLEAPSFHGIEPKLALVYDSNGGVRAGGWWAGFAGIGMRLEGLSDIIRITHGGGTPHLGSTDVDATDVFALDGDELVACTAGMTSPACTTGAAGDGITYYATRVESFVRIRQAVDGTSGAITWTVTGRDGTVSTYAPVSTWGSADADLPKLATQARWLLQSVTDVHGNHIDYAYACAALPVCWPSTIQYVGSGGTTPLATITFNRETVPAVAQLGMVNGGLKAPNADGSIDATVKSISTLDQRLTSVDIGLGGNRVRAYDLAYEQSPATGFSRLTTVTPYGRDASLTNGHVTGGTSLPPTRLAYQGAALTLTGPQTLPLTLSLRYNAAYPNNPQSSVLAVTDSKGDQKPDAYVLFWPGAYPACTTQVPCPPTSRPARYCTITIQTNSQSTAPPPKPIASFPCVYEQFDGSCGGHRVTHYVNVEGVLDVNGDGIPDILSSAYEVDPGDSCGAPAKTTYQNGISVLLRSASGPDTGGVFIAYDNPSPTQLQSPVSFFGMLDYDASGQMQALFPQPDGTARLRRLMTSGASPTGAPTDFQTIWQWLQGSPPPAQPPGPDIPLWPSSLFAIPLFLDINGDGRTDIVEVTSGNGGIEVLYTLSNGTGFSPKQVAYFPGQFQTSYCNVGGVLVQGADGTGIGKVLGSVHVADVNGDGRMDLVILEHGASPGTINVGVLLSTGQGFVHQIWASNIASPIATASSDPNTQCLPPILIGDIDGDGRADIVLNTTTTSATVLRSTGTSFVPVASLGPVFTLADVDGDGRDDIAPADFYDTHATVGQRLRAESDGTYLSSAAAFPDLLTTVTGPLGGKTGIAYQPSSGAVHGVMPGILQEVAALTLDDGRTPPATTTYAYAGGLFDPSERRFLGFRTATADLACNAGETVCPRRSYTFRQDFAAAGKLQGLDETTNVAGAPVLRRRLETWSVETTAGLQATWPLASGTDLTLPYTALNTVSEQQDLFGTVTKRTTSARLFDAYGNLTRLTENGDADVTGDERFTLINFAPNTDAYIVSAPIRTRVYAGTSSSGALTADTLVVYDNGASYTTPPVKGDPTQTRRAITASTWAIARSEFDAYGNRTATIDEDGHRTETDYDTVNHLLPVEVRNAQYLAGDIRQKVDSVNDDQCQKPLTVTDMNGQVTSFTYDALCRLTRRDQPLGAFEKVAYINLGSPATQYVDIRKPGPTGTAEIYAKTSLDGFGRTWKVLDQGPDASHVITTLTDYTARGMVARTSRPFYSGDAAQYTSTAYDALDRPVTVTNPDSTPSAPSLRTMAYGYSSLSSLHGFLTTTTADELGRQSIVHDDAYGRSVRQARFLGSTEVDRSMAYDAVGHLIQLTDPAGNQWTNSFDLMGRRTQVQDPDLGTWTYAYDAVGNLVLQTDAKAQQIAFTYDRLNRALTKTVHAELPAGDPGRDVTTTTYDEARTGFFNVGAMTTSTNAAATLTADHDALGREVKKTLAVDGQTYITTTAYDTGSRVLWRGLPDGTSVGTAAAPMTYDPAGRLLAVPGLVNGITYDASGQPLVTAYADGLASTATYDPARGWLTSLVHQPAAGGTALLSLSYTRALTGRIGAITDQLDAASTESWTYTYDDLDELKAATNAGNSAYSETYAYDIAGNLTSKRWVGAYAYPAPGPSAVQPHAVTTAGNYSFSYDANGNMLQSLLSGVINRDHAWDGENRPVEVRSYSSAGVLTLTSSFVYGPDGTRLKKTVKANPRGCSLSLSQQPDETTLYAFGDERVTYSASTNPCVPTTPTWITYPTPETKREAVPGQAAQTYTLLKDHLGSLRIVADGSGTPATASSYTPFGLQRSDLASTATREDKAFIGERQDETGLLYLNARYYDPRIARFVSPDWWDPTQGTVGTDRYGYAANDPVNVADPSGHTTDDPGKVVGDTSGQSDDPNNGGADKDIDSKNLERAAGQNSRKVAGGFEEEKASEPLESDPTGPVRNELAADLIARIRTINPNYRHESLRAPGSYVTPDELKELRKDLMAARDSRMDKSSLATDPADIALGHRTALYSFADRLGADHLLDFGQNEWKDAFKEYRDNPLVTFHVTMSGFFGDTSEDMIRNEMKYGVNTGWELKQLYEAGRIPSVNFYHNDSLIQNPFKGTPP</sequence>